<dbReference type="Proteomes" id="UP001054821">
    <property type="component" value="Chromosome 2"/>
</dbReference>
<proteinExistence type="predicted"/>
<protein>
    <submittedName>
        <fullName evidence="1">Uncharacterized protein</fullName>
    </submittedName>
</protein>
<accession>A0AAD4ZHY5</accession>
<reference evidence="1 2" key="1">
    <citation type="journal article" date="2022" name="G3 (Bethesda)">
        <title>Whole-genome sequence and methylome profiling of the almond [Prunus dulcis (Mill.) D.A. Webb] cultivar 'Nonpareil'.</title>
        <authorList>
            <person name="D'Amico-Willman K.M."/>
            <person name="Ouma W.Z."/>
            <person name="Meulia T."/>
            <person name="Sideli G.M."/>
            <person name="Gradziel T.M."/>
            <person name="Fresnedo-Ramirez J."/>
        </authorList>
    </citation>
    <scope>NUCLEOTIDE SEQUENCE [LARGE SCALE GENOMIC DNA]</scope>
    <source>
        <strain evidence="1">Clone GOH B32 T37-40</strain>
    </source>
</reference>
<dbReference type="AlphaFoldDB" id="A0AAD4ZHY5"/>
<keyword evidence="2" id="KW-1185">Reference proteome</keyword>
<evidence type="ECO:0000313" key="2">
    <source>
        <dbReference type="Proteomes" id="UP001054821"/>
    </source>
</evidence>
<name>A0AAD4ZHY5_PRUDU</name>
<comment type="caution">
    <text evidence="1">The sequence shown here is derived from an EMBL/GenBank/DDBJ whole genome shotgun (WGS) entry which is preliminary data.</text>
</comment>
<dbReference type="EMBL" id="JAJFAZ020000002">
    <property type="protein sequence ID" value="KAI5346525.1"/>
    <property type="molecule type" value="Genomic_DNA"/>
</dbReference>
<gene>
    <name evidence="1" type="ORF">L3X38_014404</name>
</gene>
<sequence>MMSSKLKIGILLGTVVLKANLLKHSRVSTLGDSAVVFFSRGLCCESTIPALFKSQWCFDVDSWTLNRKITRRIGIE</sequence>
<organism evidence="1 2">
    <name type="scientific">Prunus dulcis</name>
    <name type="common">Almond</name>
    <name type="synonym">Amygdalus dulcis</name>
    <dbReference type="NCBI Taxonomy" id="3755"/>
    <lineage>
        <taxon>Eukaryota</taxon>
        <taxon>Viridiplantae</taxon>
        <taxon>Streptophyta</taxon>
        <taxon>Embryophyta</taxon>
        <taxon>Tracheophyta</taxon>
        <taxon>Spermatophyta</taxon>
        <taxon>Magnoliopsida</taxon>
        <taxon>eudicotyledons</taxon>
        <taxon>Gunneridae</taxon>
        <taxon>Pentapetalae</taxon>
        <taxon>rosids</taxon>
        <taxon>fabids</taxon>
        <taxon>Rosales</taxon>
        <taxon>Rosaceae</taxon>
        <taxon>Amygdaloideae</taxon>
        <taxon>Amygdaleae</taxon>
        <taxon>Prunus</taxon>
    </lineage>
</organism>
<evidence type="ECO:0000313" key="1">
    <source>
        <dbReference type="EMBL" id="KAI5346525.1"/>
    </source>
</evidence>